<dbReference type="FunFam" id="3.40.630.10:FF:000084">
    <property type="entry name" value="Carboxypeptidase B2"/>
    <property type="match status" value="1"/>
</dbReference>
<evidence type="ECO:0000256" key="6">
    <source>
        <dbReference type="ARBA" id="ARBA00022729"/>
    </source>
</evidence>
<accession>A0A182M5M4</accession>
<dbReference type="PANTHER" id="PTHR11705:SF140">
    <property type="entry name" value="FI02848P-RELATED"/>
    <property type="match status" value="1"/>
</dbReference>
<feature type="chain" id="PRO_5008127947" description="Peptidase M14 domain-containing protein" evidence="11">
    <location>
        <begin position="30"/>
        <end position="350"/>
    </location>
</feature>
<dbReference type="SMART" id="SM00631">
    <property type="entry name" value="Zn_pept"/>
    <property type="match status" value="1"/>
</dbReference>
<dbReference type="SUPFAM" id="SSF53187">
    <property type="entry name" value="Zn-dependent exopeptidases"/>
    <property type="match status" value="1"/>
</dbReference>
<dbReference type="STRING" id="139723.A0A182M5M4"/>
<proteinExistence type="inferred from homology"/>
<comment type="similarity">
    <text evidence="2 10">Belongs to the peptidase M14 family.</text>
</comment>
<dbReference type="EnsemblMetazoa" id="ACUA010066-RA">
    <property type="protein sequence ID" value="ACUA010066-PA"/>
    <property type="gene ID" value="ACUA010066"/>
</dbReference>
<evidence type="ECO:0000256" key="7">
    <source>
        <dbReference type="ARBA" id="ARBA00022801"/>
    </source>
</evidence>
<reference evidence="13" key="2">
    <citation type="submission" date="2020-05" db="UniProtKB">
        <authorList>
            <consortium name="EnsemblMetazoa"/>
        </authorList>
    </citation>
    <scope>IDENTIFICATION</scope>
    <source>
        <strain evidence="13">A-37</strain>
    </source>
</reference>
<dbReference type="AlphaFoldDB" id="A0A182M5M4"/>
<evidence type="ECO:0000256" key="2">
    <source>
        <dbReference type="ARBA" id="ARBA00005988"/>
    </source>
</evidence>
<keyword evidence="9" id="KW-0482">Metalloprotease</keyword>
<evidence type="ECO:0000259" key="12">
    <source>
        <dbReference type="PROSITE" id="PS52035"/>
    </source>
</evidence>
<dbReference type="GO" id="GO:0005615">
    <property type="term" value="C:extracellular space"/>
    <property type="evidence" value="ECO:0007669"/>
    <property type="project" value="TreeGrafter"/>
</dbReference>
<evidence type="ECO:0000256" key="3">
    <source>
        <dbReference type="ARBA" id="ARBA00022645"/>
    </source>
</evidence>
<dbReference type="GO" id="GO:0008270">
    <property type="term" value="F:zinc ion binding"/>
    <property type="evidence" value="ECO:0007669"/>
    <property type="project" value="InterPro"/>
</dbReference>
<dbReference type="GO" id="GO:0006508">
    <property type="term" value="P:proteolysis"/>
    <property type="evidence" value="ECO:0007669"/>
    <property type="project" value="UniProtKB-KW"/>
</dbReference>
<feature type="signal peptide" evidence="11">
    <location>
        <begin position="1"/>
        <end position="29"/>
    </location>
</feature>
<dbReference type="PROSITE" id="PS52035">
    <property type="entry name" value="PEPTIDASE_M14"/>
    <property type="match status" value="1"/>
</dbReference>
<evidence type="ECO:0000256" key="9">
    <source>
        <dbReference type="ARBA" id="ARBA00023049"/>
    </source>
</evidence>
<evidence type="ECO:0000256" key="10">
    <source>
        <dbReference type="PROSITE-ProRule" id="PRU01379"/>
    </source>
</evidence>
<protein>
    <recommendedName>
        <fullName evidence="12">Peptidase M14 domain-containing protein</fullName>
    </recommendedName>
</protein>
<evidence type="ECO:0000256" key="4">
    <source>
        <dbReference type="ARBA" id="ARBA00022670"/>
    </source>
</evidence>
<evidence type="ECO:0000313" key="14">
    <source>
        <dbReference type="Proteomes" id="UP000075883"/>
    </source>
</evidence>
<evidence type="ECO:0000256" key="5">
    <source>
        <dbReference type="ARBA" id="ARBA00022723"/>
    </source>
</evidence>
<feature type="domain" description="Peptidase M14" evidence="12">
    <location>
        <begin position="53"/>
        <end position="338"/>
    </location>
</feature>
<keyword evidence="6 11" id="KW-0732">Signal</keyword>
<evidence type="ECO:0000256" key="1">
    <source>
        <dbReference type="ARBA" id="ARBA00001947"/>
    </source>
</evidence>
<dbReference type="InterPro" id="IPR000834">
    <property type="entry name" value="Peptidase_M14"/>
</dbReference>
<keyword evidence="7" id="KW-0378">Hydrolase</keyword>
<comment type="cofactor">
    <cofactor evidence="1">
        <name>Zn(2+)</name>
        <dbReference type="ChEBI" id="CHEBI:29105"/>
    </cofactor>
</comment>
<keyword evidence="5" id="KW-0479">Metal-binding</keyword>
<keyword evidence="14" id="KW-1185">Reference proteome</keyword>
<dbReference type="Gene3D" id="3.40.630.10">
    <property type="entry name" value="Zn peptidases"/>
    <property type="match status" value="1"/>
</dbReference>
<keyword evidence="3" id="KW-0121">Carboxypeptidase</keyword>
<reference evidence="14" key="1">
    <citation type="submission" date="2013-09" db="EMBL/GenBank/DDBJ databases">
        <title>The Genome Sequence of Anopheles culicifacies species A.</title>
        <authorList>
            <consortium name="The Broad Institute Genomics Platform"/>
            <person name="Neafsey D.E."/>
            <person name="Besansky N."/>
            <person name="Howell P."/>
            <person name="Walton C."/>
            <person name="Young S.K."/>
            <person name="Zeng Q."/>
            <person name="Gargeya S."/>
            <person name="Fitzgerald M."/>
            <person name="Haas B."/>
            <person name="Abouelleil A."/>
            <person name="Allen A.W."/>
            <person name="Alvarado L."/>
            <person name="Arachchi H.M."/>
            <person name="Berlin A.M."/>
            <person name="Chapman S.B."/>
            <person name="Gainer-Dewar J."/>
            <person name="Goldberg J."/>
            <person name="Griggs A."/>
            <person name="Gujja S."/>
            <person name="Hansen M."/>
            <person name="Howarth C."/>
            <person name="Imamovic A."/>
            <person name="Ireland A."/>
            <person name="Larimer J."/>
            <person name="McCowan C."/>
            <person name="Murphy C."/>
            <person name="Pearson M."/>
            <person name="Poon T.W."/>
            <person name="Priest M."/>
            <person name="Roberts A."/>
            <person name="Saif S."/>
            <person name="Shea T."/>
            <person name="Sisk P."/>
            <person name="Sykes S."/>
            <person name="Wortman J."/>
            <person name="Nusbaum C."/>
            <person name="Birren B."/>
        </authorList>
    </citation>
    <scope>NUCLEOTIDE SEQUENCE [LARGE SCALE GENOMIC DNA]</scope>
    <source>
        <strain evidence="14">A-37</strain>
    </source>
</reference>
<keyword evidence="8" id="KW-0862">Zinc</keyword>
<organism evidence="13 14">
    <name type="scientific">Anopheles culicifacies</name>
    <dbReference type="NCBI Taxonomy" id="139723"/>
    <lineage>
        <taxon>Eukaryota</taxon>
        <taxon>Metazoa</taxon>
        <taxon>Ecdysozoa</taxon>
        <taxon>Arthropoda</taxon>
        <taxon>Hexapoda</taxon>
        <taxon>Insecta</taxon>
        <taxon>Pterygota</taxon>
        <taxon>Neoptera</taxon>
        <taxon>Endopterygota</taxon>
        <taxon>Diptera</taxon>
        <taxon>Nematocera</taxon>
        <taxon>Culicoidea</taxon>
        <taxon>Culicidae</taxon>
        <taxon>Anophelinae</taxon>
        <taxon>Anopheles</taxon>
        <taxon>culicifacies species complex</taxon>
    </lineage>
</organism>
<dbReference type="VEuPathDB" id="VectorBase:ACUA010066"/>
<dbReference type="PANTHER" id="PTHR11705">
    <property type="entry name" value="PROTEASE FAMILY M14 CARBOXYPEPTIDASE A,B"/>
    <property type="match status" value="1"/>
</dbReference>
<name>A0A182M5M4_9DIPT</name>
<sequence length="350" mass="39395">MIQFIISRTISSFILGFGLLAISLQVLEAKQVDIPIECLNETKTSDDFNVFDFFLTHGETQEWLNLLATEYPETCQIQSLGQSSEGREISAISIYNDQPKKIILLGNLKAREWVGMTSSIFIIHELVRNSASYPHANKFQWIIVPITNPDGYEYTREHNRRWAKTRTVQQDGNIGVNLESNFDAQWGSATSHSALNPSGLLYRGSEPFSEPESRAIKELLDSHEDAILVVDLQAHGPNIFMPWSYTDEPVPNIDLVRAVADAGHKAMNAQSQQEFEVGIISDYAPFEYGTCMDYCSLIGIKVCLILRQQVGTHNLVTNDIIPFGQEAMVGIQAMAIESDWQQWQRSGDNF</sequence>
<evidence type="ECO:0000256" key="11">
    <source>
        <dbReference type="SAM" id="SignalP"/>
    </source>
</evidence>
<dbReference type="GO" id="GO:0004181">
    <property type="term" value="F:metallocarboxypeptidase activity"/>
    <property type="evidence" value="ECO:0007669"/>
    <property type="project" value="InterPro"/>
</dbReference>
<keyword evidence="4" id="KW-0645">Protease</keyword>
<dbReference type="Proteomes" id="UP000075883">
    <property type="component" value="Unassembled WGS sequence"/>
</dbReference>
<evidence type="ECO:0000256" key="8">
    <source>
        <dbReference type="ARBA" id="ARBA00022833"/>
    </source>
</evidence>
<dbReference type="EMBL" id="AXCM01002009">
    <property type="status" value="NOT_ANNOTATED_CDS"/>
    <property type="molecule type" value="Genomic_DNA"/>
</dbReference>
<comment type="caution">
    <text evidence="10">Lacks conserved residue(s) required for the propagation of feature annotation.</text>
</comment>
<dbReference type="Pfam" id="PF00246">
    <property type="entry name" value="Peptidase_M14"/>
    <property type="match status" value="1"/>
</dbReference>
<evidence type="ECO:0000313" key="13">
    <source>
        <dbReference type="EnsemblMetazoa" id="ACUA010066-PA"/>
    </source>
</evidence>